<feature type="transmembrane region" description="Helical" evidence="6">
    <location>
        <begin position="349"/>
        <end position="370"/>
    </location>
</feature>
<protein>
    <submittedName>
        <fullName evidence="8">Similar to Saccharomyces cerevisiae YHR048W YHK8 Presumed antiporter of the DHA1 family of multidrug resistance transporters</fullName>
    </submittedName>
</protein>
<evidence type="ECO:0000313" key="9">
    <source>
        <dbReference type="Proteomes" id="UP000242525"/>
    </source>
</evidence>
<feature type="transmembrane region" description="Helical" evidence="6">
    <location>
        <begin position="417"/>
        <end position="442"/>
    </location>
</feature>
<dbReference type="AlphaFoldDB" id="A0A0J9XHB1"/>
<feature type="transmembrane region" description="Helical" evidence="6">
    <location>
        <begin position="483"/>
        <end position="503"/>
    </location>
</feature>
<evidence type="ECO:0000256" key="6">
    <source>
        <dbReference type="SAM" id="Phobius"/>
    </source>
</evidence>
<keyword evidence="3 6" id="KW-1133">Transmembrane helix</keyword>
<accession>A0A0J9XHB1</accession>
<name>A0A0J9XHB1_GEOCN</name>
<evidence type="ECO:0000256" key="3">
    <source>
        <dbReference type="ARBA" id="ARBA00022989"/>
    </source>
</evidence>
<proteinExistence type="predicted"/>
<dbReference type="CDD" id="cd17323">
    <property type="entry name" value="MFS_Tpo1_MDR_like"/>
    <property type="match status" value="1"/>
</dbReference>
<dbReference type="PANTHER" id="PTHR23502">
    <property type="entry name" value="MAJOR FACILITATOR SUPERFAMILY"/>
    <property type="match status" value="1"/>
</dbReference>
<feature type="transmembrane region" description="Helical" evidence="6">
    <location>
        <begin position="81"/>
        <end position="103"/>
    </location>
</feature>
<feature type="transmembrane region" description="Helical" evidence="6">
    <location>
        <begin position="303"/>
        <end position="329"/>
    </location>
</feature>
<evidence type="ECO:0000256" key="5">
    <source>
        <dbReference type="SAM" id="MobiDB-lite"/>
    </source>
</evidence>
<dbReference type="FunFam" id="1.20.1250.20:FF:000011">
    <property type="entry name" value="MFS multidrug transporter, putative"/>
    <property type="match status" value="1"/>
</dbReference>
<dbReference type="SUPFAM" id="SSF103473">
    <property type="entry name" value="MFS general substrate transporter"/>
    <property type="match status" value="1"/>
</dbReference>
<evidence type="ECO:0000313" key="8">
    <source>
        <dbReference type="EMBL" id="CDO56710.1"/>
    </source>
</evidence>
<sequence>MISSHNMSGSSDENLEKTVMSSTLEEGRLPVEFEDKKTMDLEEDIQRLLDDSDTTDCFLVAIDPDSPEFPKNWPFSLKIKLTMVYGITTMCAQFNSSIMAPVWPQLSEQFNVSHTVAILPTSLYIIGVAFGPIIFGPMSEVYGRKVGILTPFFISIVFTVATGASTKIEAIIINRFFAGLFAAAPVVSSGGVLADIWEPAVRGNSLVLYASFVVLGPSIGSVIGSVIAVKAKWQWTCWVSAIISGVVLALDILTVKESYVPVLNCKLARRVRASKKNWLYHAKHEEWELTFKEFLSVHLVRPFAMFGTPIVFFIAMYASFVFGVFYLFLTSAAQTFRTVRGWGEITSSLSYIAMFLGTAVGGCFNILGGIRYKRIVNKVGKGHAIPEERLYPMMLVGWLMPTGIFLFAWTQRTSQPWIAPFIGLALYGCGFFVTFQGCLNYLVDTFSRFSASAISANTFSRSLFAGFFPLFGYHLFENLGTDWGGSLLAFVSLALLPIPFVFYKFGERIRAKNPYSHLVQ</sequence>
<dbReference type="InterPro" id="IPR011701">
    <property type="entry name" value="MFS"/>
</dbReference>
<dbReference type="PROSITE" id="PS50850">
    <property type="entry name" value="MFS"/>
    <property type="match status" value="1"/>
</dbReference>
<evidence type="ECO:0000256" key="1">
    <source>
        <dbReference type="ARBA" id="ARBA00004141"/>
    </source>
</evidence>
<feature type="compositionally biased region" description="Polar residues" evidence="5">
    <location>
        <begin position="1"/>
        <end position="12"/>
    </location>
</feature>
<keyword evidence="4 6" id="KW-0472">Membrane</keyword>
<organism evidence="8 9">
    <name type="scientific">Geotrichum candidum</name>
    <name type="common">Oospora lactis</name>
    <name type="synonym">Dipodascus geotrichum</name>
    <dbReference type="NCBI Taxonomy" id="1173061"/>
    <lineage>
        <taxon>Eukaryota</taxon>
        <taxon>Fungi</taxon>
        <taxon>Dikarya</taxon>
        <taxon>Ascomycota</taxon>
        <taxon>Saccharomycotina</taxon>
        <taxon>Dipodascomycetes</taxon>
        <taxon>Dipodascales</taxon>
        <taxon>Dipodascaceae</taxon>
        <taxon>Geotrichum</taxon>
    </lineage>
</organism>
<comment type="caution">
    <text evidence="8">The sequence shown here is derived from an EMBL/GenBank/DDBJ whole genome shotgun (WGS) entry which is preliminary data.</text>
</comment>
<feature type="transmembrane region" description="Helical" evidence="6">
    <location>
        <begin position="206"/>
        <end position="227"/>
    </location>
</feature>
<dbReference type="OrthoDB" id="9986881at2759"/>
<dbReference type="InterPro" id="IPR036259">
    <property type="entry name" value="MFS_trans_sf"/>
</dbReference>
<feature type="transmembrane region" description="Helical" evidence="6">
    <location>
        <begin position="147"/>
        <end position="166"/>
    </location>
</feature>
<dbReference type="Pfam" id="PF07690">
    <property type="entry name" value="MFS_1"/>
    <property type="match status" value="1"/>
</dbReference>
<feature type="transmembrane region" description="Helical" evidence="6">
    <location>
        <begin position="390"/>
        <end position="411"/>
    </location>
</feature>
<dbReference type="GO" id="GO:0022857">
    <property type="term" value="F:transmembrane transporter activity"/>
    <property type="evidence" value="ECO:0007669"/>
    <property type="project" value="InterPro"/>
</dbReference>
<feature type="transmembrane region" description="Helical" evidence="6">
    <location>
        <begin position="172"/>
        <end position="194"/>
    </location>
</feature>
<evidence type="ECO:0000256" key="4">
    <source>
        <dbReference type="ARBA" id="ARBA00023136"/>
    </source>
</evidence>
<feature type="region of interest" description="Disordered" evidence="5">
    <location>
        <begin position="1"/>
        <end position="21"/>
    </location>
</feature>
<dbReference type="GO" id="GO:0005886">
    <property type="term" value="C:plasma membrane"/>
    <property type="evidence" value="ECO:0007669"/>
    <property type="project" value="TreeGrafter"/>
</dbReference>
<reference evidence="8" key="1">
    <citation type="submission" date="2014-03" db="EMBL/GenBank/DDBJ databases">
        <authorList>
            <person name="Casaregola S."/>
        </authorList>
    </citation>
    <scope>NUCLEOTIDE SEQUENCE [LARGE SCALE GENOMIC DNA]</scope>
    <source>
        <strain evidence="8">CLIB 918</strain>
    </source>
</reference>
<dbReference type="Gene3D" id="1.20.1250.20">
    <property type="entry name" value="MFS general substrate transporter like domains"/>
    <property type="match status" value="1"/>
</dbReference>
<keyword evidence="2 6" id="KW-0812">Transmembrane</keyword>
<dbReference type="PANTHER" id="PTHR23502:SF190">
    <property type="entry name" value="YALI0F08063P"/>
    <property type="match status" value="1"/>
</dbReference>
<dbReference type="EMBL" id="CCBN010000016">
    <property type="protein sequence ID" value="CDO56710.1"/>
    <property type="molecule type" value="Genomic_DNA"/>
</dbReference>
<dbReference type="Proteomes" id="UP000242525">
    <property type="component" value="Unassembled WGS sequence"/>
</dbReference>
<keyword evidence="9" id="KW-1185">Reference proteome</keyword>
<evidence type="ECO:0000256" key="2">
    <source>
        <dbReference type="ARBA" id="ARBA00022692"/>
    </source>
</evidence>
<feature type="domain" description="Major facilitator superfamily (MFS) profile" evidence="7">
    <location>
        <begin position="81"/>
        <end position="509"/>
    </location>
</feature>
<comment type="subcellular location">
    <subcellularLocation>
        <location evidence="1">Membrane</location>
        <topology evidence="1">Multi-pass membrane protein</topology>
    </subcellularLocation>
</comment>
<dbReference type="InterPro" id="IPR020846">
    <property type="entry name" value="MFS_dom"/>
</dbReference>
<gene>
    <name evidence="8" type="ORF">BN980_GECA16s01781g</name>
</gene>
<evidence type="ECO:0000259" key="7">
    <source>
        <dbReference type="PROSITE" id="PS50850"/>
    </source>
</evidence>
<dbReference type="STRING" id="1173061.A0A0J9XHB1"/>
<feature type="transmembrane region" description="Helical" evidence="6">
    <location>
        <begin position="115"/>
        <end position="135"/>
    </location>
</feature>
<feature type="transmembrane region" description="Helical" evidence="6">
    <location>
        <begin position="233"/>
        <end position="253"/>
    </location>
</feature>